<evidence type="ECO:0000256" key="1">
    <source>
        <dbReference type="SAM" id="Phobius"/>
    </source>
</evidence>
<evidence type="ECO:0000313" key="3">
    <source>
        <dbReference type="Proteomes" id="UP001529510"/>
    </source>
</evidence>
<keyword evidence="1" id="KW-1133">Transmembrane helix</keyword>
<reference evidence="2 3" key="1">
    <citation type="submission" date="2024-05" db="EMBL/GenBank/DDBJ databases">
        <title>Genome sequencing and assembly of Indian major carp, Cirrhinus mrigala (Hamilton, 1822).</title>
        <authorList>
            <person name="Mohindra V."/>
            <person name="Chowdhury L.M."/>
            <person name="Lal K."/>
            <person name="Jena J.K."/>
        </authorList>
    </citation>
    <scope>NUCLEOTIDE SEQUENCE [LARGE SCALE GENOMIC DNA]</scope>
    <source>
        <strain evidence="2">CM1030</strain>
        <tissue evidence="2">Blood</tissue>
    </source>
</reference>
<dbReference type="Proteomes" id="UP001529510">
    <property type="component" value="Unassembled WGS sequence"/>
</dbReference>
<gene>
    <name evidence="2" type="ORF">M9458_017893</name>
</gene>
<organism evidence="2 3">
    <name type="scientific">Cirrhinus mrigala</name>
    <name type="common">Mrigala</name>
    <dbReference type="NCBI Taxonomy" id="683832"/>
    <lineage>
        <taxon>Eukaryota</taxon>
        <taxon>Metazoa</taxon>
        <taxon>Chordata</taxon>
        <taxon>Craniata</taxon>
        <taxon>Vertebrata</taxon>
        <taxon>Euteleostomi</taxon>
        <taxon>Actinopterygii</taxon>
        <taxon>Neopterygii</taxon>
        <taxon>Teleostei</taxon>
        <taxon>Ostariophysi</taxon>
        <taxon>Cypriniformes</taxon>
        <taxon>Cyprinidae</taxon>
        <taxon>Labeoninae</taxon>
        <taxon>Labeonini</taxon>
        <taxon>Cirrhinus</taxon>
    </lineage>
</organism>
<keyword evidence="1" id="KW-0472">Membrane</keyword>
<feature type="non-terminal residue" evidence="2">
    <location>
        <position position="57"/>
    </location>
</feature>
<accession>A0ABD0QJJ8</accession>
<keyword evidence="3" id="KW-1185">Reference proteome</keyword>
<feature type="transmembrane region" description="Helical" evidence="1">
    <location>
        <begin position="17"/>
        <end position="36"/>
    </location>
</feature>
<proteinExistence type="predicted"/>
<name>A0ABD0QJJ8_CIRMR</name>
<dbReference type="EMBL" id="JAMKFB020000008">
    <property type="protein sequence ID" value="KAL0186223.1"/>
    <property type="molecule type" value="Genomic_DNA"/>
</dbReference>
<protein>
    <submittedName>
        <fullName evidence="2">Uncharacterized protein</fullName>
    </submittedName>
</protein>
<sequence length="57" mass="6628">MRVGNVAGDDPRISNSYRLLGALSLLQLGITLTLQFNNLRQRQRARQEWKQHRNLLP</sequence>
<keyword evidence="1" id="KW-0812">Transmembrane</keyword>
<evidence type="ECO:0000313" key="2">
    <source>
        <dbReference type="EMBL" id="KAL0186223.1"/>
    </source>
</evidence>
<dbReference type="AlphaFoldDB" id="A0ABD0QJJ8"/>
<comment type="caution">
    <text evidence="2">The sequence shown here is derived from an EMBL/GenBank/DDBJ whole genome shotgun (WGS) entry which is preliminary data.</text>
</comment>